<proteinExistence type="predicted"/>
<dbReference type="AlphaFoldDB" id="A0A6B3SM12"/>
<evidence type="ECO:0000313" key="2">
    <source>
        <dbReference type="Proteomes" id="UP000482155"/>
    </source>
</evidence>
<dbReference type="RefSeq" id="WP_163963226.1">
    <property type="nucleotide sequence ID" value="NZ_JAAIVB010000037.1"/>
</dbReference>
<accession>A0A6B3SM12</accession>
<reference evidence="1 2" key="1">
    <citation type="submission" date="2020-02" db="EMBL/GenBank/DDBJ databases">
        <authorList>
            <person name="Kim M.K."/>
        </authorList>
    </citation>
    <scope>NUCLEOTIDE SEQUENCE [LARGE SCALE GENOMIC DNA]</scope>
    <source>
        <strain evidence="1 2">17J57-3</strain>
    </source>
</reference>
<name>A0A6B3SM12_9BURK</name>
<comment type="caution">
    <text evidence="1">The sequence shown here is derived from an EMBL/GenBank/DDBJ whole genome shotgun (WGS) entry which is preliminary data.</text>
</comment>
<sequence length="60" mass="6818">MHEHLVQIGLTQRIARPGKGKAAWITHYACSQCHTEWKHTDDPYDRAAGWSIDKEVQCAA</sequence>
<organism evidence="1 2">
    <name type="scientific">Noviherbaspirillum galbum</name>
    <dbReference type="NCBI Taxonomy" id="2709383"/>
    <lineage>
        <taxon>Bacteria</taxon>
        <taxon>Pseudomonadati</taxon>
        <taxon>Pseudomonadota</taxon>
        <taxon>Betaproteobacteria</taxon>
        <taxon>Burkholderiales</taxon>
        <taxon>Oxalobacteraceae</taxon>
        <taxon>Noviherbaspirillum</taxon>
    </lineage>
</organism>
<evidence type="ECO:0000313" key="1">
    <source>
        <dbReference type="EMBL" id="NEX61737.1"/>
    </source>
</evidence>
<dbReference type="EMBL" id="JAAIVB010000037">
    <property type="protein sequence ID" value="NEX61737.1"/>
    <property type="molecule type" value="Genomic_DNA"/>
</dbReference>
<dbReference type="Proteomes" id="UP000482155">
    <property type="component" value="Unassembled WGS sequence"/>
</dbReference>
<keyword evidence="2" id="KW-1185">Reference proteome</keyword>
<gene>
    <name evidence="1" type="ORF">G3574_11660</name>
</gene>
<protein>
    <submittedName>
        <fullName evidence="1">Uncharacterized protein</fullName>
    </submittedName>
</protein>